<dbReference type="AlphaFoldDB" id="A0A2P6SBD1"/>
<reference evidence="1 2" key="1">
    <citation type="journal article" date="2018" name="Nat. Genet.">
        <title>The Rosa genome provides new insights in the design of modern roses.</title>
        <authorList>
            <person name="Bendahmane M."/>
        </authorList>
    </citation>
    <scope>NUCLEOTIDE SEQUENCE [LARGE SCALE GENOMIC DNA]</scope>
    <source>
        <strain evidence="2">cv. Old Blush</strain>
    </source>
</reference>
<dbReference type="InterPro" id="IPR044716">
    <property type="entry name" value="LEUNIG-like"/>
</dbReference>
<dbReference type="Gramene" id="PRQ56000">
    <property type="protein sequence ID" value="PRQ56000"/>
    <property type="gene ID" value="RchiOBHm_Chr1g0330921"/>
</dbReference>
<accession>A0A2P6SBD1</accession>
<protein>
    <submittedName>
        <fullName evidence="1">Uncharacterized protein</fullName>
    </submittedName>
</protein>
<dbReference type="PANTHER" id="PTHR44376:SF9">
    <property type="entry name" value="TRANSCRIPTIONAL COREPRESSOR LEUNIG_HOMOLOG"/>
    <property type="match status" value="1"/>
</dbReference>
<comment type="caution">
    <text evidence="1">The sequence shown here is derived from an EMBL/GenBank/DDBJ whole genome shotgun (WGS) entry which is preliminary data.</text>
</comment>
<gene>
    <name evidence="1" type="ORF">RchiOBHm_Chr1g0330921</name>
</gene>
<organism evidence="1 2">
    <name type="scientific">Rosa chinensis</name>
    <name type="common">China rose</name>
    <dbReference type="NCBI Taxonomy" id="74649"/>
    <lineage>
        <taxon>Eukaryota</taxon>
        <taxon>Viridiplantae</taxon>
        <taxon>Streptophyta</taxon>
        <taxon>Embryophyta</taxon>
        <taxon>Tracheophyta</taxon>
        <taxon>Spermatophyta</taxon>
        <taxon>Magnoliopsida</taxon>
        <taxon>eudicotyledons</taxon>
        <taxon>Gunneridae</taxon>
        <taxon>Pentapetalae</taxon>
        <taxon>rosids</taxon>
        <taxon>fabids</taxon>
        <taxon>Rosales</taxon>
        <taxon>Rosaceae</taxon>
        <taxon>Rosoideae</taxon>
        <taxon>Rosoideae incertae sedis</taxon>
        <taxon>Rosa</taxon>
    </lineage>
</organism>
<proteinExistence type="predicted"/>
<evidence type="ECO:0000313" key="1">
    <source>
        <dbReference type="EMBL" id="PRQ56000.1"/>
    </source>
</evidence>
<name>A0A2P6SBD1_ROSCH</name>
<dbReference type="STRING" id="74649.A0A2P6SBD1"/>
<dbReference type="PANTHER" id="PTHR44376">
    <property type="entry name" value="TRANSCRIPTIONAL REGULATOR OF FILAMENTOUS GROWTH FLO8"/>
    <property type="match status" value="1"/>
</dbReference>
<keyword evidence="2" id="KW-1185">Reference proteome</keyword>
<dbReference type="Proteomes" id="UP000238479">
    <property type="component" value="Chromosome 1"/>
</dbReference>
<sequence length="48" mass="5633">MTFFFFSCDMNNDIRFWSINQYSCICVSKGSLAQARFQPRIGQFINAE</sequence>
<evidence type="ECO:0000313" key="2">
    <source>
        <dbReference type="Proteomes" id="UP000238479"/>
    </source>
</evidence>
<dbReference type="GO" id="GO:0003714">
    <property type="term" value="F:transcription corepressor activity"/>
    <property type="evidence" value="ECO:0007669"/>
    <property type="project" value="InterPro"/>
</dbReference>
<dbReference type="EMBL" id="PDCK01000039">
    <property type="protein sequence ID" value="PRQ56000.1"/>
    <property type="molecule type" value="Genomic_DNA"/>
</dbReference>